<organism evidence="1 2">
    <name type="scientific">Sphagnum jensenii</name>
    <dbReference type="NCBI Taxonomy" id="128206"/>
    <lineage>
        <taxon>Eukaryota</taxon>
        <taxon>Viridiplantae</taxon>
        <taxon>Streptophyta</taxon>
        <taxon>Embryophyta</taxon>
        <taxon>Bryophyta</taxon>
        <taxon>Sphagnophytina</taxon>
        <taxon>Sphagnopsida</taxon>
        <taxon>Sphagnales</taxon>
        <taxon>Sphagnaceae</taxon>
        <taxon>Sphagnum</taxon>
    </lineage>
</organism>
<evidence type="ECO:0000313" key="2">
    <source>
        <dbReference type="Proteomes" id="UP001497444"/>
    </source>
</evidence>
<evidence type="ECO:0000313" key="1">
    <source>
        <dbReference type="EMBL" id="CAK9251728.1"/>
    </source>
</evidence>
<accession>A0ABP0VCW0</accession>
<name>A0ABP0VCW0_9BRYO</name>
<dbReference type="EMBL" id="CAXAQS010000471">
    <property type="protein sequence ID" value="CAK9251728.1"/>
    <property type="molecule type" value="Genomic_DNA"/>
</dbReference>
<dbReference type="Proteomes" id="UP001497444">
    <property type="component" value="Unassembled WGS sequence"/>
</dbReference>
<reference evidence="1" key="1">
    <citation type="submission" date="2024-02" db="EMBL/GenBank/DDBJ databases">
        <authorList>
            <consortium name="ELIXIR-Norway"/>
            <consortium name="Elixir Norway"/>
        </authorList>
    </citation>
    <scope>NUCLEOTIDE SEQUENCE</scope>
</reference>
<sequence length="374" mass="37586">MRGVGSLFSNARPIQARIAGMALGTAGTLLSGAAGIANIGGKAIGGIGNIIGGAAGASGFIGNAVGGVGKGLGAVGSVLSGPAKIAGNVLHGAASIVAAPIRTAGAAVSRGLGMVGHGIGFAGIAETGWHGYESYNAFKKGDTEGGWSEGLKSVGTAMQFRVGGTGLAANALKVGRLPLYFAGKGIEDIGNALGDDKNKDYKQMNKNKTEAIKDFSVAGAGLAGAAIGSAILPIAGTAIGGAIGTGAAYYALHRDEVNKNAQNALRTGEDWYNKLFGKEVKQENIPQSAQKAASSVQKPSMTQTISQNNTTNINIASVNAATPDAARKNIAEALKRQAQQIALNTRALENFSNQGNSKFFNSLGASYADVNAII</sequence>
<proteinExistence type="predicted"/>
<gene>
    <name evidence="1" type="ORF">CSSPJE1EN1_LOCUS27106</name>
</gene>
<comment type="caution">
    <text evidence="1">The sequence shown here is derived from an EMBL/GenBank/DDBJ whole genome shotgun (WGS) entry which is preliminary data.</text>
</comment>
<protein>
    <submittedName>
        <fullName evidence="1">Uncharacterized protein</fullName>
    </submittedName>
</protein>
<keyword evidence="2" id="KW-1185">Reference proteome</keyword>